<sequence length="211" mass="22014">MLISTKRFRRSAIALMTAALLITAVGCSDTEEDTSNNKEASQTEGTLDLGVQANLDDLCADPAQYDGRAVTFAGSMIEEVSVSTTAGCTEGMQDGCCGNAVWMTFTIPCGEDALVLVAAPGANFPVAQGRVDYAAGTEREELITNSSTSFGCVGQECALECTPGSADELVNLSATFRFDSSVDAFSGPTEEGGDGAYRLELEVSEATLNNQ</sequence>
<evidence type="ECO:0000313" key="2">
    <source>
        <dbReference type="Proteomes" id="UP000249799"/>
    </source>
</evidence>
<gene>
    <name evidence="1" type="ORF">DN745_02195</name>
</gene>
<name>A0A2Z4FGT7_9DELT</name>
<dbReference type="AlphaFoldDB" id="A0A2Z4FGT7"/>
<proteinExistence type="predicted"/>
<dbReference type="PROSITE" id="PS51257">
    <property type="entry name" value="PROKAR_LIPOPROTEIN"/>
    <property type="match status" value="1"/>
</dbReference>
<dbReference type="EMBL" id="CP030032">
    <property type="protein sequence ID" value="AWV88211.1"/>
    <property type="molecule type" value="Genomic_DNA"/>
</dbReference>
<keyword evidence="2" id="KW-1185">Reference proteome</keyword>
<reference evidence="1 2" key="1">
    <citation type="submission" date="2018-06" db="EMBL/GenBank/DDBJ databases">
        <title>Lujinxingia sediminis gen. nov. sp. nov., a new facultative anaerobic member of the class Deltaproteobacteria, and proposal of Lujinxingaceae fam. nov.</title>
        <authorList>
            <person name="Guo L.-Y."/>
            <person name="Li C.-M."/>
            <person name="Wang S."/>
            <person name="Du Z.-J."/>
        </authorList>
    </citation>
    <scope>NUCLEOTIDE SEQUENCE [LARGE SCALE GENOMIC DNA]</scope>
    <source>
        <strain evidence="1 2">FA350</strain>
    </source>
</reference>
<dbReference type="KEGG" id="bsed:DN745_02195"/>
<organism evidence="1 2">
    <name type="scientific">Bradymonas sediminis</name>
    <dbReference type="NCBI Taxonomy" id="1548548"/>
    <lineage>
        <taxon>Bacteria</taxon>
        <taxon>Deltaproteobacteria</taxon>
        <taxon>Bradymonadales</taxon>
        <taxon>Bradymonadaceae</taxon>
        <taxon>Bradymonas</taxon>
    </lineage>
</organism>
<dbReference type="RefSeq" id="WP_111331761.1">
    <property type="nucleotide sequence ID" value="NZ_CP030032.1"/>
</dbReference>
<accession>A0A2Z4FGT7</accession>
<protein>
    <submittedName>
        <fullName evidence="1">Uncharacterized protein</fullName>
    </submittedName>
</protein>
<dbReference type="Proteomes" id="UP000249799">
    <property type="component" value="Chromosome"/>
</dbReference>
<evidence type="ECO:0000313" key="1">
    <source>
        <dbReference type="EMBL" id="AWV88211.1"/>
    </source>
</evidence>